<gene>
    <name evidence="1" type="ORF">LSH36_866g00012</name>
</gene>
<evidence type="ECO:0000313" key="2">
    <source>
        <dbReference type="Proteomes" id="UP001208570"/>
    </source>
</evidence>
<accession>A0AAD9IYU3</accession>
<evidence type="ECO:0000313" key="1">
    <source>
        <dbReference type="EMBL" id="KAK2143209.1"/>
    </source>
</evidence>
<comment type="caution">
    <text evidence="1">The sequence shown here is derived from an EMBL/GenBank/DDBJ whole genome shotgun (WGS) entry which is preliminary data.</text>
</comment>
<dbReference type="AlphaFoldDB" id="A0AAD9IYU3"/>
<sequence length="108" mass="12293">MPLTWQRSLLEQHPMPKRCASDIETFVMFGLSVPLSSIQYPVREADSQREDRIYGEDALGVKASILELLAKFKCWALELKAKMSSTDFADSVTKQPFEDNVMAKKNTH</sequence>
<protein>
    <submittedName>
        <fullName evidence="1">Uncharacterized protein</fullName>
    </submittedName>
</protein>
<organism evidence="1 2">
    <name type="scientific">Paralvinella palmiformis</name>
    <dbReference type="NCBI Taxonomy" id="53620"/>
    <lineage>
        <taxon>Eukaryota</taxon>
        <taxon>Metazoa</taxon>
        <taxon>Spiralia</taxon>
        <taxon>Lophotrochozoa</taxon>
        <taxon>Annelida</taxon>
        <taxon>Polychaeta</taxon>
        <taxon>Sedentaria</taxon>
        <taxon>Canalipalpata</taxon>
        <taxon>Terebellida</taxon>
        <taxon>Terebelliformia</taxon>
        <taxon>Alvinellidae</taxon>
        <taxon>Paralvinella</taxon>
    </lineage>
</organism>
<name>A0AAD9IYU3_9ANNE</name>
<dbReference type="Proteomes" id="UP001208570">
    <property type="component" value="Unassembled WGS sequence"/>
</dbReference>
<reference evidence="1" key="1">
    <citation type="journal article" date="2023" name="Mol. Biol. Evol.">
        <title>Third-Generation Sequencing Reveals the Adaptive Role of the Epigenome in Three Deep-Sea Polychaetes.</title>
        <authorList>
            <person name="Perez M."/>
            <person name="Aroh O."/>
            <person name="Sun Y."/>
            <person name="Lan Y."/>
            <person name="Juniper S.K."/>
            <person name="Young C.R."/>
            <person name="Angers B."/>
            <person name="Qian P.Y."/>
        </authorList>
    </citation>
    <scope>NUCLEOTIDE SEQUENCE</scope>
    <source>
        <strain evidence="1">P08H-3</strain>
    </source>
</reference>
<proteinExistence type="predicted"/>
<keyword evidence="2" id="KW-1185">Reference proteome</keyword>
<dbReference type="EMBL" id="JAODUP010000866">
    <property type="protein sequence ID" value="KAK2143209.1"/>
    <property type="molecule type" value="Genomic_DNA"/>
</dbReference>